<dbReference type="EMBL" id="JAPZBR010000003">
    <property type="protein sequence ID" value="KAJ5357289.1"/>
    <property type="molecule type" value="Genomic_DNA"/>
</dbReference>
<comment type="caution">
    <text evidence="3">The sequence shown here is derived from an EMBL/GenBank/DDBJ whole genome shotgun (WGS) entry which is preliminary data.</text>
</comment>
<evidence type="ECO:0000313" key="5">
    <source>
        <dbReference type="Proteomes" id="UP001147695"/>
    </source>
</evidence>
<reference evidence="3" key="2">
    <citation type="journal article" date="2023" name="IMA Fungus">
        <title>Comparative genomic study of the Penicillium genus elucidates a diverse pangenome and 15 lateral gene transfer events.</title>
        <authorList>
            <person name="Petersen C."/>
            <person name="Sorensen T."/>
            <person name="Nielsen M.R."/>
            <person name="Sondergaard T.E."/>
            <person name="Sorensen J.L."/>
            <person name="Fitzpatrick D.A."/>
            <person name="Frisvad J.C."/>
            <person name="Nielsen K.L."/>
        </authorList>
    </citation>
    <scope>NUCLEOTIDE SEQUENCE</scope>
    <source>
        <strain evidence="3">IBT 35673</strain>
        <strain evidence="4">IBT 35675</strain>
    </source>
</reference>
<feature type="transmembrane region" description="Helical" evidence="2">
    <location>
        <begin position="20"/>
        <end position="44"/>
    </location>
</feature>
<evidence type="ECO:0000256" key="2">
    <source>
        <dbReference type="SAM" id="Phobius"/>
    </source>
</evidence>
<dbReference type="EMBL" id="JAPZBQ010000004">
    <property type="protein sequence ID" value="KAJ5334605.1"/>
    <property type="molecule type" value="Genomic_DNA"/>
</dbReference>
<feature type="compositionally biased region" description="Basic and acidic residues" evidence="1">
    <location>
        <begin position="89"/>
        <end position="107"/>
    </location>
</feature>
<evidence type="ECO:0000256" key="1">
    <source>
        <dbReference type="SAM" id="MobiDB-lite"/>
    </source>
</evidence>
<dbReference type="Proteomes" id="UP001148299">
    <property type="component" value="Unassembled WGS sequence"/>
</dbReference>
<protein>
    <submittedName>
        <fullName evidence="3">Uncharacterized protein</fullName>
    </submittedName>
</protein>
<accession>A0A9W9QJY2</accession>
<feature type="region of interest" description="Disordered" evidence="1">
    <location>
        <begin position="53"/>
        <end position="116"/>
    </location>
</feature>
<dbReference type="AlphaFoldDB" id="A0A9W9QJY2"/>
<organism evidence="3 5">
    <name type="scientific">Penicillium brevicompactum</name>
    <dbReference type="NCBI Taxonomy" id="5074"/>
    <lineage>
        <taxon>Eukaryota</taxon>
        <taxon>Fungi</taxon>
        <taxon>Dikarya</taxon>
        <taxon>Ascomycota</taxon>
        <taxon>Pezizomycotina</taxon>
        <taxon>Eurotiomycetes</taxon>
        <taxon>Eurotiomycetidae</taxon>
        <taxon>Eurotiales</taxon>
        <taxon>Aspergillaceae</taxon>
        <taxon>Penicillium</taxon>
    </lineage>
</organism>
<proteinExistence type="predicted"/>
<evidence type="ECO:0000313" key="4">
    <source>
        <dbReference type="EMBL" id="KAJ5357289.1"/>
    </source>
</evidence>
<keyword evidence="2" id="KW-1133">Transmembrane helix</keyword>
<gene>
    <name evidence="3" type="ORF">N7452_007008</name>
    <name evidence="4" type="ORF">N7541_004447</name>
</gene>
<keyword evidence="6" id="KW-1185">Reference proteome</keyword>
<dbReference type="OrthoDB" id="5423884at2759"/>
<dbReference type="Proteomes" id="UP001147695">
    <property type="component" value="Unassembled WGS sequence"/>
</dbReference>
<reference evidence="3" key="1">
    <citation type="submission" date="2022-12" db="EMBL/GenBank/DDBJ databases">
        <authorList>
            <person name="Petersen C."/>
        </authorList>
    </citation>
    <scope>NUCLEOTIDE SEQUENCE</scope>
    <source>
        <strain evidence="3">IBT 35673</strain>
        <strain evidence="4">IBT 35675</strain>
    </source>
</reference>
<name>A0A9W9QJY2_PENBR</name>
<evidence type="ECO:0000313" key="6">
    <source>
        <dbReference type="Proteomes" id="UP001148299"/>
    </source>
</evidence>
<evidence type="ECO:0000313" key="3">
    <source>
        <dbReference type="EMBL" id="KAJ5334605.1"/>
    </source>
</evidence>
<keyword evidence="2" id="KW-0472">Membrane</keyword>
<sequence length="116" mass="12763">MAPINSILPRQSTGDNCPSTIGGGAIAGIVLGSIAGTLLLLWLWRVCRTPGTWSGGEPDVGYRPPIVRSSASTRSRKKRRRGPGTFVDYTEKPIRTSSRRYNDDVRRPARVYMTET</sequence>
<keyword evidence="2" id="KW-0812">Transmembrane</keyword>